<dbReference type="InterPro" id="IPR036361">
    <property type="entry name" value="SAP_dom_sf"/>
</dbReference>
<dbReference type="GO" id="GO:0003678">
    <property type="term" value="F:DNA helicase activity"/>
    <property type="evidence" value="ECO:0007669"/>
    <property type="project" value="InterPro"/>
</dbReference>
<feature type="compositionally biased region" description="Basic and acidic residues" evidence="1">
    <location>
        <begin position="61"/>
        <end position="71"/>
    </location>
</feature>
<reference evidence="4" key="1">
    <citation type="submission" date="2022-11" db="UniProtKB">
        <authorList>
            <consortium name="WormBaseParasite"/>
        </authorList>
    </citation>
    <scope>IDENTIFICATION</scope>
</reference>
<name>A0A914V382_9BILA</name>
<feature type="domain" description="Ku70/Ku80 C-terminal arm" evidence="2">
    <location>
        <begin position="1"/>
        <end position="62"/>
    </location>
</feature>
<feature type="region of interest" description="Disordered" evidence="1">
    <location>
        <begin position="44"/>
        <end position="71"/>
    </location>
</feature>
<evidence type="ECO:0000313" key="4">
    <source>
        <dbReference type="WBParaSite" id="PSAMB.scaffold1422size31701.g13117.t1"/>
    </source>
</evidence>
<dbReference type="WBParaSite" id="PSAMB.scaffold1422size31701.g13117.t1">
    <property type="protein sequence ID" value="PSAMB.scaffold1422size31701.g13117.t1"/>
    <property type="gene ID" value="PSAMB.scaffold1422size31701.g13117"/>
</dbReference>
<dbReference type="InterPro" id="IPR005160">
    <property type="entry name" value="Ku_C"/>
</dbReference>
<dbReference type="GO" id="GO:0003677">
    <property type="term" value="F:DNA binding"/>
    <property type="evidence" value="ECO:0007669"/>
    <property type="project" value="InterPro"/>
</dbReference>
<accession>A0A914V382</accession>
<dbReference type="GO" id="GO:0006303">
    <property type="term" value="P:double-strand break repair via nonhomologous end joining"/>
    <property type="evidence" value="ECO:0007669"/>
    <property type="project" value="InterPro"/>
</dbReference>
<keyword evidence="3" id="KW-1185">Reference proteome</keyword>
<dbReference type="Gene3D" id="1.10.720.30">
    <property type="entry name" value="SAP domain"/>
    <property type="match status" value="1"/>
</dbReference>
<organism evidence="3 4">
    <name type="scientific">Plectus sambesii</name>
    <dbReference type="NCBI Taxonomy" id="2011161"/>
    <lineage>
        <taxon>Eukaryota</taxon>
        <taxon>Metazoa</taxon>
        <taxon>Ecdysozoa</taxon>
        <taxon>Nematoda</taxon>
        <taxon>Chromadorea</taxon>
        <taxon>Plectida</taxon>
        <taxon>Plectina</taxon>
        <taxon>Plectoidea</taxon>
        <taxon>Plectidae</taxon>
        <taxon>Plectus</taxon>
    </lineage>
</organism>
<dbReference type="SUPFAM" id="SSF68906">
    <property type="entry name" value="SAP domain"/>
    <property type="match status" value="1"/>
</dbReference>
<dbReference type="AlphaFoldDB" id="A0A914V382"/>
<sequence>MALDKNITEEFEDQTKPNFAKMTKRAGAQLDAFRDFIFPAGYDTGSATKKRTSGGSAAKKPKPDVDLETEAKSGRLEKLTVAALKELASENKINLKATKKADIIAQIKKHFRV</sequence>
<evidence type="ECO:0000259" key="2">
    <source>
        <dbReference type="Pfam" id="PF03730"/>
    </source>
</evidence>
<dbReference type="Pfam" id="PF03730">
    <property type="entry name" value="Ku_C"/>
    <property type="match status" value="1"/>
</dbReference>
<proteinExistence type="predicted"/>
<protein>
    <submittedName>
        <fullName evidence="4">Ku70/Ku80 C-terminal arm domain-containing protein</fullName>
    </submittedName>
</protein>
<dbReference type="Gene3D" id="1.10.1600.10">
    <property type="match status" value="1"/>
</dbReference>
<evidence type="ECO:0000256" key="1">
    <source>
        <dbReference type="SAM" id="MobiDB-lite"/>
    </source>
</evidence>
<dbReference type="Proteomes" id="UP000887566">
    <property type="component" value="Unplaced"/>
</dbReference>
<evidence type="ECO:0000313" key="3">
    <source>
        <dbReference type="Proteomes" id="UP000887566"/>
    </source>
</evidence>